<reference evidence="9 10" key="1">
    <citation type="submission" date="2018-05" db="EMBL/GenBank/DDBJ databases">
        <title>Genomic Encyclopedia of Type Strains, Phase IV (KMG-IV): sequencing the most valuable type-strain genomes for metagenomic binning, comparative biology and taxonomic classification.</title>
        <authorList>
            <person name="Goeker M."/>
        </authorList>
    </citation>
    <scope>NUCLEOTIDE SEQUENCE [LARGE SCALE GENOMIC DNA]</scope>
    <source>
        <strain evidence="9 10">DSM 3183</strain>
    </source>
</reference>
<name>A0A2V3V9I4_9SPHN</name>
<evidence type="ECO:0000256" key="5">
    <source>
        <dbReference type="ARBA" id="ARBA00023163"/>
    </source>
</evidence>
<organism evidence="9 10">
    <name type="scientific">Blastomonas natatoria</name>
    <dbReference type="NCBI Taxonomy" id="34015"/>
    <lineage>
        <taxon>Bacteria</taxon>
        <taxon>Pseudomonadati</taxon>
        <taxon>Pseudomonadota</taxon>
        <taxon>Alphaproteobacteria</taxon>
        <taxon>Sphingomonadales</taxon>
        <taxon>Sphingomonadaceae</taxon>
        <taxon>Blastomonas</taxon>
    </lineage>
</organism>
<keyword evidence="4 6" id="KW-0238">DNA-binding</keyword>
<dbReference type="Proteomes" id="UP000248014">
    <property type="component" value="Unassembled WGS sequence"/>
</dbReference>
<evidence type="ECO:0000256" key="7">
    <source>
        <dbReference type="SAM" id="MobiDB-lite"/>
    </source>
</evidence>
<evidence type="ECO:0000313" key="9">
    <source>
        <dbReference type="EMBL" id="PXW78482.1"/>
    </source>
</evidence>
<dbReference type="SMART" id="SM00862">
    <property type="entry name" value="Trans_reg_C"/>
    <property type="match status" value="1"/>
</dbReference>
<dbReference type="EMBL" id="QJJM01000002">
    <property type="protein sequence ID" value="PXW78482.1"/>
    <property type="molecule type" value="Genomic_DNA"/>
</dbReference>
<dbReference type="GO" id="GO:0005829">
    <property type="term" value="C:cytosol"/>
    <property type="evidence" value="ECO:0007669"/>
    <property type="project" value="TreeGrafter"/>
</dbReference>
<dbReference type="InterPro" id="IPR016032">
    <property type="entry name" value="Sig_transdc_resp-reg_C-effctor"/>
</dbReference>
<protein>
    <submittedName>
        <fullName evidence="9">Transcriptional regulator</fullName>
    </submittedName>
</protein>
<proteinExistence type="predicted"/>
<accession>A0A2V3V9I4</accession>
<comment type="caution">
    <text evidence="9">The sequence shown here is derived from an EMBL/GenBank/DDBJ whole genome shotgun (WGS) entry which is preliminary data.</text>
</comment>
<feature type="domain" description="OmpR/PhoB-type" evidence="8">
    <location>
        <begin position="133"/>
        <end position="230"/>
    </location>
</feature>
<dbReference type="InterPro" id="IPR039420">
    <property type="entry name" value="WalR-like"/>
</dbReference>
<dbReference type="CDD" id="cd00383">
    <property type="entry name" value="trans_reg_C"/>
    <property type="match status" value="1"/>
</dbReference>
<dbReference type="GO" id="GO:0000976">
    <property type="term" value="F:transcription cis-regulatory region binding"/>
    <property type="evidence" value="ECO:0007669"/>
    <property type="project" value="TreeGrafter"/>
</dbReference>
<keyword evidence="1" id="KW-0597">Phosphoprotein</keyword>
<evidence type="ECO:0000256" key="2">
    <source>
        <dbReference type="ARBA" id="ARBA00023012"/>
    </source>
</evidence>
<dbReference type="RefSeq" id="WP_244181551.1">
    <property type="nucleotide sequence ID" value="NZ_QJJM01000002.1"/>
</dbReference>
<dbReference type="AlphaFoldDB" id="A0A2V3V9I4"/>
<dbReference type="Pfam" id="PF00486">
    <property type="entry name" value="Trans_reg_C"/>
    <property type="match status" value="1"/>
</dbReference>
<evidence type="ECO:0000256" key="1">
    <source>
        <dbReference type="ARBA" id="ARBA00022553"/>
    </source>
</evidence>
<evidence type="ECO:0000313" key="10">
    <source>
        <dbReference type="Proteomes" id="UP000248014"/>
    </source>
</evidence>
<feature type="DNA-binding region" description="OmpR/PhoB-type" evidence="6">
    <location>
        <begin position="133"/>
        <end position="230"/>
    </location>
</feature>
<keyword evidence="10" id="KW-1185">Reference proteome</keyword>
<dbReference type="GO" id="GO:0006355">
    <property type="term" value="P:regulation of DNA-templated transcription"/>
    <property type="evidence" value="ECO:0007669"/>
    <property type="project" value="InterPro"/>
</dbReference>
<keyword evidence="5" id="KW-0804">Transcription</keyword>
<dbReference type="PROSITE" id="PS51755">
    <property type="entry name" value="OMPR_PHOB"/>
    <property type="match status" value="1"/>
</dbReference>
<dbReference type="SUPFAM" id="SSF46894">
    <property type="entry name" value="C-terminal effector domain of the bipartite response regulators"/>
    <property type="match status" value="1"/>
</dbReference>
<dbReference type="Gene3D" id="1.10.10.10">
    <property type="entry name" value="Winged helix-like DNA-binding domain superfamily/Winged helix DNA-binding domain"/>
    <property type="match status" value="1"/>
</dbReference>
<keyword evidence="3" id="KW-0805">Transcription regulation</keyword>
<sequence>MKQVSNPAPGGAPHSQNTEDSRWLLAGSDSASLERLALMLTRFGVDTQPYSRDPAMVRHRRVVCDARDRKHARLWAAELSARSAPLLFVGVRAAFGRASLIDAGAADALCARIAPGELAARLRAADRLHAAQQGLVRLAGFEFDVGLRQARWQGMALALMPREFDLLLALARQFGSVVSRDDLLRAVWRTAFDPGTNSVEVHICKLRRSLSVLEGSAEIETVRHGGYRLV</sequence>
<evidence type="ECO:0000256" key="6">
    <source>
        <dbReference type="PROSITE-ProRule" id="PRU01091"/>
    </source>
</evidence>
<feature type="region of interest" description="Disordered" evidence="7">
    <location>
        <begin position="1"/>
        <end position="20"/>
    </location>
</feature>
<dbReference type="InterPro" id="IPR036388">
    <property type="entry name" value="WH-like_DNA-bd_sf"/>
</dbReference>
<dbReference type="PANTHER" id="PTHR48111:SF1">
    <property type="entry name" value="TWO-COMPONENT RESPONSE REGULATOR ORR33"/>
    <property type="match status" value="1"/>
</dbReference>
<dbReference type="GO" id="GO:0000156">
    <property type="term" value="F:phosphorelay response regulator activity"/>
    <property type="evidence" value="ECO:0007669"/>
    <property type="project" value="TreeGrafter"/>
</dbReference>
<dbReference type="GO" id="GO:0032993">
    <property type="term" value="C:protein-DNA complex"/>
    <property type="evidence" value="ECO:0007669"/>
    <property type="project" value="TreeGrafter"/>
</dbReference>
<dbReference type="PANTHER" id="PTHR48111">
    <property type="entry name" value="REGULATOR OF RPOS"/>
    <property type="match status" value="1"/>
</dbReference>
<keyword evidence="2" id="KW-0902">Two-component regulatory system</keyword>
<gene>
    <name evidence="9" type="ORF">C7451_102153</name>
</gene>
<evidence type="ECO:0000256" key="4">
    <source>
        <dbReference type="ARBA" id="ARBA00023125"/>
    </source>
</evidence>
<dbReference type="InterPro" id="IPR001867">
    <property type="entry name" value="OmpR/PhoB-type_DNA-bd"/>
</dbReference>
<evidence type="ECO:0000259" key="8">
    <source>
        <dbReference type="PROSITE" id="PS51755"/>
    </source>
</evidence>
<evidence type="ECO:0000256" key="3">
    <source>
        <dbReference type="ARBA" id="ARBA00023015"/>
    </source>
</evidence>